<dbReference type="Proteomes" id="UP000218418">
    <property type="component" value="Chromosome"/>
</dbReference>
<dbReference type="InterPro" id="IPR011856">
    <property type="entry name" value="tRNA_endonuc-like_dom_sf"/>
</dbReference>
<dbReference type="Gene3D" id="3.40.1350.10">
    <property type="match status" value="1"/>
</dbReference>
<dbReference type="OrthoDB" id="456752at2"/>
<dbReference type="InterPro" id="IPR011335">
    <property type="entry name" value="Restrct_endonuc-II-like"/>
</dbReference>
<sequence>MPAKDIYHNMVVNALQKEGWVITDDPLKLKWGLRELFVDLGATKPGLTLATILQRLGLLPYVAMTIVTLPVRKSYKLIVPGFHPPELRKYVEYAVG</sequence>
<keyword evidence="2" id="KW-1185">Reference proteome</keyword>
<dbReference type="GO" id="GO:0003676">
    <property type="term" value="F:nucleic acid binding"/>
    <property type="evidence" value="ECO:0007669"/>
    <property type="project" value="InterPro"/>
</dbReference>
<accession>A0A1Z4LKS4</accession>
<dbReference type="Pfam" id="PF08814">
    <property type="entry name" value="XisH"/>
    <property type="match status" value="1"/>
</dbReference>
<evidence type="ECO:0000313" key="2">
    <source>
        <dbReference type="Proteomes" id="UP000218418"/>
    </source>
</evidence>
<dbReference type="SUPFAM" id="SSF52980">
    <property type="entry name" value="Restriction endonuclease-like"/>
    <property type="match status" value="1"/>
</dbReference>
<proteinExistence type="predicted"/>
<evidence type="ECO:0000313" key="1">
    <source>
        <dbReference type="EMBL" id="BAY81815.1"/>
    </source>
</evidence>
<protein>
    <submittedName>
        <fullName evidence="1">XisH protein</fullName>
    </submittedName>
</protein>
<name>A0A1Z4LKS4_9CYAN</name>
<organism evidence="1 2">
    <name type="scientific">Calothrix parasitica NIES-267</name>
    <dbReference type="NCBI Taxonomy" id="1973488"/>
    <lineage>
        <taxon>Bacteria</taxon>
        <taxon>Bacillati</taxon>
        <taxon>Cyanobacteriota</taxon>
        <taxon>Cyanophyceae</taxon>
        <taxon>Nostocales</taxon>
        <taxon>Calotrichaceae</taxon>
        <taxon>Calothrix</taxon>
    </lineage>
</organism>
<gene>
    <name evidence="1" type="ORF">NIES267_12920</name>
</gene>
<dbReference type="InterPro" id="IPR014919">
    <property type="entry name" value="XisH"/>
</dbReference>
<reference evidence="1 2" key="1">
    <citation type="submission" date="2017-06" db="EMBL/GenBank/DDBJ databases">
        <title>Genome sequencing of cyanobaciteial culture collection at National Institute for Environmental Studies (NIES).</title>
        <authorList>
            <person name="Hirose Y."/>
            <person name="Shimura Y."/>
            <person name="Fujisawa T."/>
            <person name="Nakamura Y."/>
            <person name="Kawachi M."/>
        </authorList>
    </citation>
    <scope>NUCLEOTIDE SEQUENCE [LARGE SCALE GENOMIC DNA]</scope>
    <source>
        <strain evidence="1 2">NIES-267</strain>
    </source>
</reference>
<dbReference type="AlphaFoldDB" id="A0A1Z4LKS4"/>
<dbReference type="EMBL" id="AP018227">
    <property type="protein sequence ID" value="BAY81815.1"/>
    <property type="molecule type" value="Genomic_DNA"/>
</dbReference>